<dbReference type="PANTHER" id="PTHR39444:SF3">
    <property type="entry name" value="SITE-SPECIFIC DNA-METHYLTRANSFERASE (ADENINE-SPECIFIC)"/>
    <property type="match status" value="1"/>
</dbReference>
<reference evidence="2 3" key="1">
    <citation type="submission" date="2024-10" db="EMBL/GenBank/DDBJ databases">
        <title>Updated reference genomes for cyclostephanoid diatoms.</title>
        <authorList>
            <person name="Roberts W.R."/>
            <person name="Alverson A.J."/>
        </authorList>
    </citation>
    <scope>NUCLEOTIDE SEQUENCE [LARGE SCALE GENOMIC DNA]</scope>
    <source>
        <strain evidence="2 3">AJA228-03</strain>
    </source>
</reference>
<name>A0ABD3RB85_9STRA</name>
<proteinExistence type="predicted"/>
<dbReference type="InterPro" id="IPR002052">
    <property type="entry name" value="DNA_methylase_N6_adenine_CS"/>
</dbReference>
<feature type="region of interest" description="Disordered" evidence="1">
    <location>
        <begin position="1"/>
        <end position="64"/>
    </location>
</feature>
<feature type="compositionally biased region" description="Basic and acidic residues" evidence="1">
    <location>
        <begin position="19"/>
        <end position="28"/>
    </location>
</feature>
<dbReference type="EMBL" id="JALLPB020000342">
    <property type="protein sequence ID" value="KAL3810282.1"/>
    <property type="molecule type" value="Genomic_DNA"/>
</dbReference>
<dbReference type="Proteomes" id="UP001530377">
    <property type="component" value="Unassembled WGS sequence"/>
</dbReference>
<accession>A0ABD3RB85</accession>
<feature type="region of interest" description="Disordered" evidence="1">
    <location>
        <begin position="459"/>
        <end position="482"/>
    </location>
</feature>
<gene>
    <name evidence="2" type="ORF">ACHAXA_008650</name>
</gene>
<evidence type="ECO:0000313" key="2">
    <source>
        <dbReference type="EMBL" id="KAL3810282.1"/>
    </source>
</evidence>
<feature type="region of interest" description="Disordered" evidence="1">
    <location>
        <begin position="139"/>
        <end position="192"/>
    </location>
</feature>
<feature type="compositionally biased region" description="Basic residues" evidence="1">
    <location>
        <begin position="463"/>
        <end position="476"/>
    </location>
</feature>
<comment type="caution">
    <text evidence="2">The sequence shown here is derived from an EMBL/GenBank/DDBJ whole genome shotgun (WGS) entry which is preliminary data.</text>
</comment>
<keyword evidence="3" id="KW-1185">Reference proteome</keyword>
<sequence>MAKDKPKKERKLKKSATSPDRKNKEEKKKAKKKKNKTKKSKVKTSTDNCSNLHSSPGANLEGGGSEAALINLKANVASNEVGNDGWSWGAAFAAASKVRSDDSVLDDDFIKATAESEGDLDQGVIQISRLAIAHKSDFTHNDCSKKDDDTRERNPKRKRSGYKEESASLNSGDDSSLEGRMTSIPSEDGRNRSSLVLVQNNSGKAHSAGTRSQDGSRLVLGKAAKGKIVLDNIAVDEMKRLEESRKLAKYGPFFPYPTNPDDHCETPLQSYRDILPILTELCKRDGSLKIYDPYFCDGSVVKHLSSLGFDNVYNKKEDCYEIWKSNSEPRYDVLLTNPPYSEDHLEKLVNHVTSPSFDKPWFILMPHWVHKKDYYVNATSNKGARPCNPFYIVPKKRYVYLPPPSFREKKDSDVHKKSSPFVSMWYCWGGNEKRNEKMMNAFRRSTVSGDCDLARSRSALRDLRRRGSGGGHKGKRSKTDPT</sequence>
<evidence type="ECO:0000313" key="3">
    <source>
        <dbReference type="Proteomes" id="UP001530377"/>
    </source>
</evidence>
<dbReference type="PROSITE" id="PS00092">
    <property type="entry name" value="N6_MTASE"/>
    <property type="match status" value="1"/>
</dbReference>
<feature type="compositionally biased region" description="Basic and acidic residues" evidence="1">
    <location>
        <begin position="139"/>
        <end position="153"/>
    </location>
</feature>
<dbReference type="AlphaFoldDB" id="A0ABD3RB85"/>
<evidence type="ECO:0000256" key="1">
    <source>
        <dbReference type="SAM" id="MobiDB-lite"/>
    </source>
</evidence>
<organism evidence="2 3">
    <name type="scientific">Cyclostephanos tholiformis</name>
    <dbReference type="NCBI Taxonomy" id="382380"/>
    <lineage>
        <taxon>Eukaryota</taxon>
        <taxon>Sar</taxon>
        <taxon>Stramenopiles</taxon>
        <taxon>Ochrophyta</taxon>
        <taxon>Bacillariophyta</taxon>
        <taxon>Coscinodiscophyceae</taxon>
        <taxon>Thalassiosirophycidae</taxon>
        <taxon>Stephanodiscales</taxon>
        <taxon>Stephanodiscaceae</taxon>
        <taxon>Cyclostephanos</taxon>
    </lineage>
</organism>
<dbReference type="PANTHER" id="PTHR39444">
    <property type="entry name" value="SITE-SPECIFIC DNA-METHYLTRANSFERASE (ADENINE-SPECIFIC)"/>
    <property type="match status" value="1"/>
</dbReference>
<protein>
    <submittedName>
        <fullName evidence="2">Uncharacterized protein</fullName>
    </submittedName>
</protein>
<feature type="compositionally biased region" description="Polar residues" evidence="1">
    <location>
        <begin position="46"/>
        <end position="57"/>
    </location>
</feature>
<feature type="compositionally biased region" description="Basic residues" evidence="1">
    <location>
        <begin position="29"/>
        <end position="42"/>
    </location>
</feature>